<organism evidence="1 2">
    <name type="scientific">Gordonia phage ObLaDi</name>
    <dbReference type="NCBI Taxonomy" id="2978487"/>
    <lineage>
        <taxon>Viruses</taxon>
        <taxon>Duplodnaviria</taxon>
        <taxon>Heunggongvirae</taxon>
        <taxon>Uroviricota</taxon>
        <taxon>Caudoviricetes</taxon>
        <taxon>Kruegerviridae</taxon>
        <taxon>Cafassovirus</taxon>
        <taxon>Cafassovirus obladi</taxon>
    </lineage>
</organism>
<name>A0A977KLP0_9CAUD</name>
<reference evidence="1" key="1">
    <citation type="submission" date="2022-08" db="EMBL/GenBank/DDBJ databases">
        <authorList>
            <person name="Abuwarda M.A."/>
            <person name="Alvarez A."/>
            <person name="Batteikh M."/>
            <person name="Baughman A.P."/>
            <person name="Chavez V."/>
            <person name="Cheng C."/>
            <person name="Cosentino E.J."/>
            <person name="Di Blasi D.L."/>
            <person name="Dooley N.L."/>
            <person name="Empson B.M."/>
            <person name="Erfanian K."/>
            <person name="Esparza P.D."/>
            <person name="Fleming H.S."/>
            <person name="Ghannam M.S."/>
            <person name="Gibbons A.C."/>
            <person name="Gonzalez C."/>
            <person name="Huq N.E."/>
            <person name="Jin K."/>
            <person name="Kamarzar M."/>
            <person name="Khaine A."/>
            <person name="Krug K.R."/>
            <person name="Lee A."/>
            <person name="Liao S."/>
            <person name="Light I."/>
            <person name="Ma Y."/>
            <person name="Magaling J.M."/>
            <person name="McLinden K.C."/>
            <person name="Melkote A."/>
            <person name="Montoya Serpas C.A."/>
            <person name="Niazmandi K."/>
            <person name="Ostroske E.C."/>
            <person name="Paek B.H."/>
            <person name="Rajiv S."/>
            <person name="Santos C.E."/>
            <person name="Semaan S.A."/>
            <person name="Senthilvelan J."/>
            <person name="Sheppy T.E."/>
            <person name="Stephenson J.C."/>
            <person name="Tenney M.E."/>
            <person name="Teoh N."/>
            <person name="Thorp J.P."/>
            <person name="Turon Font G."/>
            <person name="Uvarov E.V."/>
            <person name="Verpukhovskiy P."/>
            <person name="Wang J."/>
            <person name="Whang A.Y."/>
            <person name="Wright N.E."/>
            <person name="Wu M."/>
            <person name="Zhuang C."/>
            <person name="Bruns J.A."/>
            <person name="Chai A.E."/>
            <person name="Parikh H."/>
            <person name="Zorawik M."/>
            <person name="Garza D.R."/>
            <person name="Ngo R.T."/>
            <person name="Reddi K."/>
            <person name="Garcia-Vedrenne A.E."/>
            <person name="Freise A.C."/>
            <person name="Balish M.F."/>
            <person name="Garlena R.A."/>
            <person name="Russell D.A."/>
            <person name="Jacobs-Sera D."/>
            <person name="Hatfull G.F."/>
        </authorList>
    </citation>
    <scope>NUCLEOTIDE SEQUENCE</scope>
</reference>
<protein>
    <submittedName>
        <fullName evidence="1">Uncharacterized protein</fullName>
    </submittedName>
</protein>
<dbReference type="Proteomes" id="UP001064297">
    <property type="component" value="Segment"/>
</dbReference>
<dbReference type="EMBL" id="OP297535">
    <property type="protein sequence ID" value="UXE03785.1"/>
    <property type="molecule type" value="Genomic_DNA"/>
</dbReference>
<gene>
    <name evidence="1" type="primary">62</name>
    <name evidence="1" type="ORF">SEA_OBLADI_62</name>
</gene>
<evidence type="ECO:0000313" key="1">
    <source>
        <dbReference type="EMBL" id="UXE03785.1"/>
    </source>
</evidence>
<evidence type="ECO:0000313" key="2">
    <source>
        <dbReference type="Proteomes" id="UP001064297"/>
    </source>
</evidence>
<accession>A0A977KLP0</accession>
<sequence length="103" mass="10775">MSIDSQMATLRSLLPEANVELSILQRSNGGGAYALAAVWPVPADMVEVSDIQQGRYPRITTAHASTASGDIHVMGRAYDAPDLEAALALVLERLQAVSAVAAA</sequence>
<keyword evidence="2" id="KW-1185">Reference proteome</keyword>
<proteinExistence type="predicted"/>